<reference evidence="1 2" key="1">
    <citation type="submission" date="2020-08" db="EMBL/GenBank/DDBJ databases">
        <title>Genomic Encyclopedia of Type Strains, Phase III (KMG-III): the genomes of soil and plant-associated and newly described type strains.</title>
        <authorList>
            <person name="Whitman W."/>
        </authorList>
    </citation>
    <scope>NUCLEOTIDE SEQUENCE [LARGE SCALE GENOMIC DNA]</scope>
    <source>
        <strain evidence="1 2">CECT 3265</strain>
    </source>
</reference>
<keyword evidence="2" id="KW-1185">Reference proteome</keyword>
<organism evidence="1 2">
    <name type="scientific">Streptomyces netropsis</name>
    <name type="common">Streptoverticillium netropsis</name>
    <dbReference type="NCBI Taxonomy" id="55404"/>
    <lineage>
        <taxon>Bacteria</taxon>
        <taxon>Bacillati</taxon>
        <taxon>Actinomycetota</taxon>
        <taxon>Actinomycetes</taxon>
        <taxon>Kitasatosporales</taxon>
        <taxon>Streptomycetaceae</taxon>
        <taxon>Streptomyces</taxon>
    </lineage>
</organism>
<dbReference type="RefSeq" id="WP_184732096.1">
    <property type="nucleotide sequence ID" value="NZ_BMRW01000011.1"/>
</dbReference>
<dbReference type="AlphaFoldDB" id="A0A7W7L8H5"/>
<evidence type="ECO:0000313" key="1">
    <source>
        <dbReference type="EMBL" id="MBB4885522.1"/>
    </source>
</evidence>
<protein>
    <submittedName>
        <fullName evidence="1">Uncharacterized protein</fullName>
    </submittedName>
</protein>
<comment type="caution">
    <text evidence="1">The sequence shown here is derived from an EMBL/GenBank/DDBJ whole genome shotgun (WGS) entry which is preliminary data.</text>
</comment>
<sequence length="382" mass="40526">MTTSKTPTTPGAARQPGHDCGCGCGGAGGPAPHDHAGGFRAGGPVRPVFFAGQLLTEDDLGQLTTWITGRVRTHNRLRHVSPDGLGAVVCGLAVGCDSCARGEVRVGEGHAVDGSGNDIPVVCAEDVDVVKLVREFRAAGGGCPEPCPPPGPERTYALFLRYDEEFAEPVAPYDPGDGCTPAGCVPTRIREGHRFVVGCVPDPPSDHLCATLRRRFDDDRAFLEACRDEATRPPASVLTPWLLARLDANGDLCDRAPGEILGGLPPKSSGNDPYLNRLRKDGAWEAFAAYLRTAVRSLLVVPGPGGCEPLVLVAEVTLDGCDVVRAVPAGRRGPHLPDPEEQRWRGRLARLFEGEVSTTGLLEFLLDLLDVTGCLPRRPTDT</sequence>
<gene>
    <name evidence="1" type="ORF">FHS38_001550</name>
</gene>
<dbReference type="Proteomes" id="UP000556436">
    <property type="component" value="Unassembled WGS sequence"/>
</dbReference>
<evidence type="ECO:0000313" key="2">
    <source>
        <dbReference type="Proteomes" id="UP000556436"/>
    </source>
</evidence>
<name>A0A7W7L8H5_STRNE</name>
<proteinExistence type="predicted"/>
<accession>A0A7W7L8H5</accession>
<dbReference type="EMBL" id="JACHJG010000002">
    <property type="protein sequence ID" value="MBB4885522.1"/>
    <property type="molecule type" value="Genomic_DNA"/>
</dbReference>